<proteinExistence type="predicted"/>
<dbReference type="EMBL" id="CP026256">
    <property type="protein sequence ID" value="AWP13116.1"/>
    <property type="molecule type" value="Genomic_DNA"/>
</dbReference>
<dbReference type="Proteomes" id="UP000246464">
    <property type="component" value="Chromosome 14"/>
</dbReference>
<dbReference type="GO" id="GO:0008033">
    <property type="term" value="P:tRNA processing"/>
    <property type="evidence" value="ECO:0007669"/>
    <property type="project" value="UniProtKB-KW"/>
</dbReference>
<evidence type="ECO:0000313" key="6">
    <source>
        <dbReference type="Proteomes" id="UP000246464"/>
    </source>
</evidence>
<dbReference type="GO" id="GO:0052735">
    <property type="term" value="F:tRNA (cytidine-3-)-methyltransferase activity"/>
    <property type="evidence" value="ECO:0007669"/>
    <property type="project" value="TreeGrafter"/>
</dbReference>
<dbReference type="PANTHER" id="PTHR22809:SF3">
    <property type="entry name" value="TRNA N(3)-METHYLCYTIDINE METHYLTRANSFERASE"/>
    <property type="match status" value="1"/>
</dbReference>
<accession>A0A2U9CBF9</accession>
<dbReference type="InterPro" id="IPR026113">
    <property type="entry name" value="METTL2/6/8-like"/>
</dbReference>
<dbReference type="GO" id="GO:0032259">
    <property type="term" value="P:methylation"/>
    <property type="evidence" value="ECO:0007669"/>
    <property type="project" value="UniProtKB-KW"/>
</dbReference>
<protein>
    <submittedName>
        <fullName evidence="5">Putative methyltransferase-like protein 8</fullName>
    </submittedName>
</protein>
<reference evidence="5 6" key="1">
    <citation type="submission" date="2017-12" db="EMBL/GenBank/DDBJ databases">
        <title>Integrating genomic resources of turbot (Scophthalmus maximus) in depth evaluation of genetic and physical mapping variation across individuals.</title>
        <authorList>
            <person name="Martinez P."/>
        </authorList>
    </citation>
    <scope>NUCLEOTIDE SEQUENCE [LARGE SCALE GENOMIC DNA]</scope>
</reference>
<evidence type="ECO:0000256" key="1">
    <source>
        <dbReference type="ARBA" id="ARBA00022603"/>
    </source>
</evidence>
<gene>
    <name evidence="5" type="ORF">SMAX5B_018675</name>
</gene>
<name>A0A2U9CBF9_SCOMX</name>
<dbReference type="PANTHER" id="PTHR22809">
    <property type="entry name" value="METHYLTRANSFERASE-RELATED"/>
    <property type="match status" value="1"/>
</dbReference>
<evidence type="ECO:0000256" key="2">
    <source>
        <dbReference type="ARBA" id="ARBA00022679"/>
    </source>
</evidence>
<evidence type="ECO:0000313" key="5">
    <source>
        <dbReference type="EMBL" id="AWP13116.1"/>
    </source>
</evidence>
<evidence type="ECO:0000256" key="3">
    <source>
        <dbReference type="ARBA" id="ARBA00022691"/>
    </source>
</evidence>
<keyword evidence="1 5" id="KW-0489">Methyltransferase</keyword>
<dbReference type="AlphaFoldDB" id="A0A2U9CBF9"/>
<sequence length="77" mass="9450">MFLNFLHTGTFDTEAEQYWDKFYEMHQNKFFKDRKWLFLEFPELLPSKSQATTRRQEMPLPNTHAPLIIRGHVKEYQ</sequence>
<dbReference type="STRING" id="52904.ENSSMAP00000023275"/>
<keyword evidence="6" id="KW-1185">Reference proteome</keyword>
<evidence type="ECO:0000256" key="4">
    <source>
        <dbReference type="ARBA" id="ARBA00022694"/>
    </source>
</evidence>
<keyword evidence="3" id="KW-0949">S-adenosyl-L-methionine</keyword>
<keyword evidence="2 5" id="KW-0808">Transferase</keyword>
<keyword evidence="4" id="KW-0819">tRNA processing</keyword>
<organism evidence="5 6">
    <name type="scientific">Scophthalmus maximus</name>
    <name type="common">Turbot</name>
    <name type="synonym">Psetta maxima</name>
    <dbReference type="NCBI Taxonomy" id="52904"/>
    <lineage>
        <taxon>Eukaryota</taxon>
        <taxon>Metazoa</taxon>
        <taxon>Chordata</taxon>
        <taxon>Craniata</taxon>
        <taxon>Vertebrata</taxon>
        <taxon>Euteleostomi</taxon>
        <taxon>Actinopterygii</taxon>
        <taxon>Neopterygii</taxon>
        <taxon>Teleostei</taxon>
        <taxon>Neoteleostei</taxon>
        <taxon>Acanthomorphata</taxon>
        <taxon>Carangaria</taxon>
        <taxon>Pleuronectiformes</taxon>
        <taxon>Pleuronectoidei</taxon>
        <taxon>Scophthalmidae</taxon>
        <taxon>Scophthalmus</taxon>
    </lineage>
</organism>